<dbReference type="EMBL" id="WBMS02000043">
    <property type="protein sequence ID" value="MWA05933.1"/>
    <property type="molecule type" value="Genomic_DNA"/>
</dbReference>
<dbReference type="RefSeq" id="WP_160573902.1">
    <property type="nucleotide sequence ID" value="NZ_WBMS02000043.1"/>
</dbReference>
<accession>A0A6I4MJT3</accession>
<reference evidence="1" key="1">
    <citation type="submission" date="2019-12" db="EMBL/GenBank/DDBJ databases">
        <title>Actinomadura physcomitrii sp. nov., a novel actinomycete isolated from moss [Physcomitrium sphaericum (Ludw) Fuernr].</title>
        <authorList>
            <person name="Zhuang X."/>
        </authorList>
    </citation>
    <scope>NUCLEOTIDE SEQUENCE [LARGE SCALE GENOMIC DNA]</scope>
    <source>
        <strain evidence="1">LD22</strain>
    </source>
</reference>
<evidence type="ECO:0000313" key="2">
    <source>
        <dbReference type="Proteomes" id="UP000462055"/>
    </source>
</evidence>
<dbReference type="Proteomes" id="UP000462055">
    <property type="component" value="Unassembled WGS sequence"/>
</dbReference>
<organism evidence="1 2">
    <name type="scientific">Actinomadura physcomitrii</name>
    <dbReference type="NCBI Taxonomy" id="2650748"/>
    <lineage>
        <taxon>Bacteria</taxon>
        <taxon>Bacillati</taxon>
        <taxon>Actinomycetota</taxon>
        <taxon>Actinomycetes</taxon>
        <taxon>Streptosporangiales</taxon>
        <taxon>Thermomonosporaceae</taxon>
        <taxon>Actinomadura</taxon>
    </lineage>
</organism>
<evidence type="ECO:0000313" key="1">
    <source>
        <dbReference type="EMBL" id="MWA05933.1"/>
    </source>
</evidence>
<keyword evidence="2" id="KW-1185">Reference proteome</keyword>
<name>A0A6I4MJT3_9ACTN</name>
<gene>
    <name evidence="1" type="ORF">F8568_037385</name>
</gene>
<protein>
    <submittedName>
        <fullName evidence="1">Uncharacterized protein</fullName>
    </submittedName>
</protein>
<sequence length="47" mass="4545">MDGARARVTPRRTGRAGGLGAGACQAVQVAAFAVVEPQGAGGGPVRP</sequence>
<comment type="caution">
    <text evidence="1">The sequence shown here is derived from an EMBL/GenBank/DDBJ whole genome shotgun (WGS) entry which is preliminary data.</text>
</comment>
<dbReference type="AlphaFoldDB" id="A0A6I4MJT3"/>
<proteinExistence type="predicted"/>